<evidence type="ECO:0000259" key="6">
    <source>
        <dbReference type="PROSITE" id="PS51332"/>
    </source>
</evidence>
<dbReference type="InterPro" id="IPR038719">
    <property type="entry name" value="Phycobilisome_asu/bsu_sf"/>
</dbReference>
<evidence type="ECO:0000256" key="2">
    <source>
        <dbReference type="ARBA" id="ARBA00022723"/>
    </source>
</evidence>
<evidence type="ECO:0000313" key="8">
    <source>
        <dbReference type="Proteomes" id="UP001305702"/>
    </source>
</evidence>
<dbReference type="PANTHER" id="PTHR45833">
    <property type="entry name" value="METHIONINE SYNTHASE"/>
    <property type="match status" value="1"/>
</dbReference>
<keyword evidence="5" id="KW-0089">Bile pigment</keyword>
<dbReference type="Gene3D" id="1.10.490.20">
    <property type="entry name" value="Phycocyanins"/>
    <property type="match status" value="1"/>
</dbReference>
<dbReference type="Gene3D" id="3.40.50.280">
    <property type="entry name" value="Cobalamin-binding domain"/>
    <property type="match status" value="1"/>
</dbReference>
<dbReference type="PROSITE" id="PS51332">
    <property type="entry name" value="B12_BINDING"/>
    <property type="match status" value="1"/>
</dbReference>
<evidence type="ECO:0000256" key="4">
    <source>
        <dbReference type="ARBA" id="ARBA00023285"/>
    </source>
</evidence>
<comment type="similarity">
    <text evidence="1">Belongs to the phycobiliprotein family.</text>
</comment>
<dbReference type="InterPro" id="IPR036724">
    <property type="entry name" value="Cobalamin-bd_sf"/>
</dbReference>
<dbReference type="GO" id="GO:0046872">
    <property type="term" value="F:metal ion binding"/>
    <property type="evidence" value="ECO:0007669"/>
    <property type="project" value="UniProtKB-KW"/>
</dbReference>
<feature type="domain" description="B12-binding" evidence="6">
    <location>
        <begin position="227"/>
        <end position="358"/>
    </location>
</feature>
<dbReference type="Pfam" id="PF02607">
    <property type="entry name" value="B12-binding_2"/>
    <property type="match status" value="1"/>
</dbReference>
<gene>
    <name evidence="7" type="ORF">MJA45_21035</name>
</gene>
<dbReference type="Proteomes" id="UP001305702">
    <property type="component" value="Chromosome"/>
</dbReference>
<keyword evidence="4" id="KW-0170">Cobalt</keyword>
<evidence type="ECO:0000256" key="3">
    <source>
        <dbReference type="ARBA" id="ARBA00022991"/>
    </source>
</evidence>
<dbReference type="AlphaFoldDB" id="A0AA96LAJ1"/>
<evidence type="ECO:0000256" key="1">
    <source>
        <dbReference type="ARBA" id="ARBA00008182"/>
    </source>
</evidence>
<organism evidence="7 8">
    <name type="scientific">Paenibacillus aurantius</name>
    <dbReference type="NCBI Taxonomy" id="2918900"/>
    <lineage>
        <taxon>Bacteria</taxon>
        <taxon>Bacillati</taxon>
        <taxon>Bacillota</taxon>
        <taxon>Bacilli</taxon>
        <taxon>Bacillales</taxon>
        <taxon>Paenibacillaceae</taxon>
        <taxon>Paenibacillus</taxon>
    </lineage>
</organism>
<dbReference type="InterPro" id="IPR006158">
    <property type="entry name" value="Cobalamin-bd"/>
</dbReference>
<sequence length="358" mass="40514">MKSITRQAGMLLMSQAEELAEEVTARQYSRQPDLTARFGASGRIRTRQDSVYNLQYLAESVLVDSPSLFVHYIAWLKTLLDGYQVSVEELRVNLQCMEEVIQAHVKEPERGTLLDYLRLGRQQLTAAETPSSFLKEDQPLAEETKLYLQALLNGDRRSASQLITRLVEDKVPLRDLYLYIFQTTQHEIGRLWQTNRIQVAQEHFCTAATQMIMSQLYPYLFTSPRKSYTLVSACVGKEMHEVGLRVLTDLFELEGWDTYYLGANVPARSVIHSLIHHKADVIAISATMTYHVHLVEELISQIRGNPECAGVRIIVGGLPFNIDSKLWKRVGADGWASDAEEAVRVAEGLLQGQTAQTE</sequence>
<dbReference type="InterPro" id="IPR003759">
    <property type="entry name" value="Cbl-bd_cap"/>
</dbReference>
<accession>A0AA96LAJ1</accession>
<dbReference type="InterPro" id="IPR050554">
    <property type="entry name" value="Met_Synthase/Corrinoid"/>
</dbReference>
<dbReference type="KEGG" id="paun:MJA45_21035"/>
<dbReference type="GO" id="GO:0008705">
    <property type="term" value="F:methionine synthase activity"/>
    <property type="evidence" value="ECO:0007669"/>
    <property type="project" value="TreeGrafter"/>
</dbReference>
<dbReference type="RefSeq" id="WP_315603860.1">
    <property type="nucleotide sequence ID" value="NZ_CP130318.1"/>
</dbReference>
<evidence type="ECO:0000256" key="5">
    <source>
        <dbReference type="ARBA" id="ARBA00023307"/>
    </source>
</evidence>
<dbReference type="Pfam" id="PF02310">
    <property type="entry name" value="B12-binding"/>
    <property type="match status" value="1"/>
</dbReference>
<dbReference type="InterPro" id="IPR036594">
    <property type="entry name" value="Meth_synthase_dom"/>
</dbReference>
<dbReference type="EMBL" id="CP130318">
    <property type="protein sequence ID" value="WNQ10086.1"/>
    <property type="molecule type" value="Genomic_DNA"/>
</dbReference>
<dbReference type="Gene3D" id="1.10.1240.10">
    <property type="entry name" value="Methionine synthase domain"/>
    <property type="match status" value="1"/>
</dbReference>
<keyword evidence="3" id="KW-0157">Chromophore</keyword>
<dbReference type="InterPro" id="IPR009050">
    <property type="entry name" value="Globin-like_sf"/>
</dbReference>
<dbReference type="SUPFAM" id="SSF46458">
    <property type="entry name" value="Globin-like"/>
    <property type="match status" value="1"/>
</dbReference>
<dbReference type="GO" id="GO:0046653">
    <property type="term" value="P:tetrahydrofolate metabolic process"/>
    <property type="evidence" value="ECO:0007669"/>
    <property type="project" value="TreeGrafter"/>
</dbReference>
<dbReference type="PANTHER" id="PTHR45833:SF1">
    <property type="entry name" value="METHIONINE SYNTHASE"/>
    <property type="match status" value="1"/>
</dbReference>
<evidence type="ECO:0000313" key="7">
    <source>
        <dbReference type="EMBL" id="WNQ10086.1"/>
    </source>
</evidence>
<keyword evidence="8" id="KW-1185">Reference proteome</keyword>
<protein>
    <submittedName>
        <fullName evidence="7">Cobalamin-dependent protein</fullName>
    </submittedName>
</protein>
<dbReference type="GO" id="GO:0050667">
    <property type="term" value="P:homocysteine metabolic process"/>
    <property type="evidence" value="ECO:0007669"/>
    <property type="project" value="TreeGrafter"/>
</dbReference>
<dbReference type="SUPFAM" id="SSF52242">
    <property type="entry name" value="Cobalamin (vitamin B12)-binding domain"/>
    <property type="match status" value="1"/>
</dbReference>
<dbReference type="GO" id="GO:0005829">
    <property type="term" value="C:cytosol"/>
    <property type="evidence" value="ECO:0007669"/>
    <property type="project" value="TreeGrafter"/>
</dbReference>
<keyword evidence="2" id="KW-0479">Metal-binding</keyword>
<dbReference type="GO" id="GO:0031419">
    <property type="term" value="F:cobalamin binding"/>
    <property type="evidence" value="ECO:0007669"/>
    <property type="project" value="InterPro"/>
</dbReference>
<reference evidence="7 8" key="1">
    <citation type="submission" date="2022-02" db="EMBL/GenBank/DDBJ databases">
        <title>Paenibacillus sp. MBLB1776 Whole Genome Shotgun Sequencing.</title>
        <authorList>
            <person name="Hwang C.Y."/>
            <person name="Cho E.-S."/>
            <person name="Seo M.-J."/>
        </authorList>
    </citation>
    <scope>NUCLEOTIDE SEQUENCE [LARGE SCALE GENOMIC DNA]</scope>
    <source>
        <strain evidence="7 8">MBLB1776</strain>
    </source>
</reference>
<name>A0AA96LAJ1_9BACL</name>
<proteinExistence type="inferred from homology"/>